<name>A0ABN8MHT2_9CNID</name>
<dbReference type="EMBL" id="CALNXI010000535">
    <property type="protein sequence ID" value="CAH3028808.1"/>
    <property type="molecule type" value="Genomic_DNA"/>
</dbReference>
<accession>A0ABN8MHT2</accession>
<organism evidence="1 2">
    <name type="scientific">Porites evermanni</name>
    <dbReference type="NCBI Taxonomy" id="104178"/>
    <lineage>
        <taxon>Eukaryota</taxon>
        <taxon>Metazoa</taxon>
        <taxon>Cnidaria</taxon>
        <taxon>Anthozoa</taxon>
        <taxon>Hexacorallia</taxon>
        <taxon>Scleractinia</taxon>
        <taxon>Fungiina</taxon>
        <taxon>Poritidae</taxon>
        <taxon>Porites</taxon>
    </lineage>
</organism>
<gene>
    <name evidence="1" type="ORF">PEVE_00034925</name>
</gene>
<protein>
    <submittedName>
        <fullName evidence="1">Uncharacterized protein</fullName>
    </submittedName>
</protein>
<comment type="caution">
    <text evidence="1">The sequence shown here is derived from an EMBL/GenBank/DDBJ whole genome shotgun (WGS) entry which is preliminary data.</text>
</comment>
<dbReference type="Proteomes" id="UP001159427">
    <property type="component" value="Unassembled WGS sequence"/>
</dbReference>
<evidence type="ECO:0000313" key="1">
    <source>
        <dbReference type="EMBL" id="CAH3028808.1"/>
    </source>
</evidence>
<proteinExistence type="predicted"/>
<reference evidence="1 2" key="1">
    <citation type="submission" date="2022-05" db="EMBL/GenBank/DDBJ databases">
        <authorList>
            <consortium name="Genoscope - CEA"/>
            <person name="William W."/>
        </authorList>
    </citation>
    <scope>NUCLEOTIDE SEQUENCE [LARGE SCALE GENOMIC DNA]</scope>
</reference>
<evidence type="ECO:0000313" key="2">
    <source>
        <dbReference type="Proteomes" id="UP001159427"/>
    </source>
</evidence>
<keyword evidence="2" id="KW-1185">Reference proteome</keyword>
<sequence>MAARMSSVKTAFLLFTEDQEENCEKLRTVLEYNSDGCICIVDLVDVRGSSLEEKLRDGCDCILLVCSSLAVQLINDEESSIFKTKSGHRVKFDGKIISKVLKCSDGRVRKKVIPVSFAELPSALHQNPEERKKCRYNTISFEIKQGEVNEEMLEGDVLESLIDVIKKAKP</sequence>